<name>A0A6C0JE56_9ZZZZ</name>
<protein>
    <submittedName>
        <fullName evidence="1">Uncharacterized protein</fullName>
    </submittedName>
</protein>
<dbReference type="AlphaFoldDB" id="A0A6C0JE56"/>
<accession>A0A6C0JE56</accession>
<reference evidence="1" key="1">
    <citation type="journal article" date="2020" name="Nature">
        <title>Giant virus diversity and host interactions through global metagenomics.</title>
        <authorList>
            <person name="Schulz F."/>
            <person name="Roux S."/>
            <person name="Paez-Espino D."/>
            <person name="Jungbluth S."/>
            <person name="Walsh D.A."/>
            <person name="Denef V.J."/>
            <person name="McMahon K.D."/>
            <person name="Konstantinidis K.T."/>
            <person name="Eloe-Fadrosh E.A."/>
            <person name="Kyrpides N.C."/>
            <person name="Woyke T."/>
        </authorList>
    </citation>
    <scope>NUCLEOTIDE SEQUENCE</scope>
    <source>
        <strain evidence="1">GVMAG-M-3300027708-39</strain>
    </source>
</reference>
<sequence>MKKQKTEFNSWSISYLTEIFQCSKCKKRNNVASSLKSEERKPQFQNCMYCGNPNYIKQ</sequence>
<organism evidence="1">
    <name type="scientific">viral metagenome</name>
    <dbReference type="NCBI Taxonomy" id="1070528"/>
    <lineage>
        <taxon>unclassified sequences</taxon>
        <taxon>metagenomes</taxon>
        <taxon>organismal metagenomes</taxon>
    </lineage>
</organism>
<proteinExistence type="predicted"/>
<evidence type="ECO:0000313" key="1">
    <source>
        <dbReference type="EMBL" id="QHU04115.1"/>
    </source>
</evidence>
<dbReference type="EMBL" id="MN740394">
    <property type="protein sequence ID" value="QHU04115.1"/>
    <property type="molecule type" value="Genomic_DNA"/>
</dbReference>